<gene>
    <name evidence="2" type="ORF">PLEOSDRAFT_1103960</name>
</gene>
<dbReference type="EMBL" id="KL198008">
    <property type="protein sequence ID" value="KDQ27263.1"/>
    <property type="molecule type" value="Genomic_DNA"/>
</dbReference>
<feature type="region of interest" description="Disordered" evidence="1">
    <location>
        <begin position="123"/>
        <end position="149"/>
    </location>
</feature>
<dbReference type="Proteomes" id="UP000027073">
    <property type="component" value="Unassembled WGS sequence"/>
</dbReference>
<proteinExistence type="predicted"/>
<name>A0A067NGV0_PLEO1</name>
<organism evidence="2 3">
    <name type="scientific">Pleurotus ostreatus (strain PC15)</name>
    <name type="common">Oyster mushroom</name>
    <dbReference type="NCBI Taxonomy" id="1137138"/>
    <lineage>
        <taxon>Eukaryota</taxon>
        <taxon>Fungi</taxon>
        <taxon>Dikarya</taxon>
        <taxon>Basidiomycota</taxon>
        <taxon>Agaricomycotina</taxon>
        <taxon>Agaricomycetes</taxon>
        <taxon>Agaricomycetidae</taxon>
        <taxon>Agaricales</taxon>
        <taxon>Pleurotineae</taxon>
        <taxon>Pleurotaceae</taxon>
        <taxon>Pleurotus</taxon>
    </lineage>
</organism>
<feature type="region of interest" description="Disordered" evidence="1">
    <location>
        <begin position="1"/>
        <end position="20"/>
    </location>
</feature>
<evidence type="ECO:0000313" key="2">
    <source>
        <dbReference type="EMBL" id="KDQ27263.1"/>
    </source>
</evidence>
<dbReference type="AlphaFoldDB" id="A0A067NGV0"/>
<dbReference type="OrthoDB" id="10328862at2759"/>
<dbReference type="HOGENOM" id="CLU_1750457_0_0_1"/>
<evidence type="ECO:0000313" key="3">
    <source>
        <dbReference type="Proteomes" id="UP000027073"/>
    </source>
</evidence>
<sequence length="149" mass="16820">MYDSAISSYPNDPTPSYQPTTPAGLHGWLSTPPHLLRPPPDYYIWETVILLRRQVTVLEETVSLMRRELSELRRQSCSDSRVHHDQDDPFVRLSHLPESVLRDFKAAHSPYLEGTSSVSHRSLFENAPSDCTGRSLDPESSSIGDGRSE</sequence>
<reference evidence="3" key="1">
    <citation type="journal article" date="2014" name="Proc. Natl. Acad. Sci. U.S.A.">
        <title>Extensive sampling of basidiomycete genomes demonstrates inadequacy of the white-rot/brown-rot paradigm for wood decay fungi.</title>
        <authorList>
            <person name="Riley R."/>
            <person name="Salamov A.A."/>
            <person name="Brown D.W."/>
            <person name="Nagy L.G."/>
            <person name="Floudas D."/>
            <person name="Held B.W."/>
            <person name="Levasseur A."/>
            <person name="Lombard V."/>
            <person name="Morin E."/>
            <person name="Otillar R."/>
            <person name="Lindquist E.A."/>
            <person name="Sun H."/>
            <person name="LaButti K.M."/>
            <person name="Schmutz J."/>
            <person name="Jabbour D."/>
            <person name="Luo H."/>
            <person name="Baker S.E."/>
            <person name="Pisabarro A.G."/>
            <person name="Walton J.D."/>
            <person name="Blanchette R.A."/>
            <person name="Henrissat B."/>
            <person name="Martin F."/>
            <person name="Cullen D."/>
            <person name="Hibbett D.S."/>
            <person name="Grigoriev I.V."/>
        </authorList>
    </citation>
    <scope>NUCLEOTIDE SEQUENCE [LARGE SCALE GENOMIC DNA]</scope>
    <source>
        <strain evidence="3">PC15</strain>
    </source>
</reference>
<accession>A0A067NGV0</accession>
<dbReference type="InParanoid" id="A0A067NGV0"/>
<dbReference type="VEuPathDB" id="FungiDB:PLEOSDRAFT_1103960"/>
<evidence type="ECO:0000256" key="1">
    <source>
        <dbReference type="SAM" id="MobiDB-lite"/>
    </source>
</evidence>
<protein>
    <submittedName>
        <fullName evidence="2">Uncharacterized protein</fullName>
    </submittedName>
</protein>